<dbReference type="InterPro" id="IPR000835">
    <property type="entry name" value="HTH_MarR-typ"/>
</dbReference>
<dbReference type="EMBL" id="JACVVD010000005">
    <property type="protein sequence ID" value="MBD0381870.1"/>
    <property type="molecule type" value="Genomic_DNA"/>
</dbReference>
<feature type="domain" description="HTH marR-type" evidence="4">
    <location>
        <begin position="1"/>
        <end position="138"/>
    </location>
</feature>
<dbReference type="PROSITE" id="PS50995">
    <property type="entry name" value="HTH_MARR_2"/>
    <property type="match status" value="1"/>
</dbReference>
<dbReference type="Pfam" id="PF01047">
    <property type="entry name" value="MarR"/>
    <property type="match status" value="1"/>
</dbReference>
<dbReference type="SMART" id="SM00347">
    <property type="entry name" value="HTH_MARR"/>
    <property type="match status" value="1"/>
</dbReference>
<keyword evidence="2" id="KW-0238">DNA-binding</keyword>
<dbReference type="PRINTS" id="PR00598">
    <property type="entry name" value="HTHMARR"/>
</dbReference>
<dbReference type="AlphaFoldDB" id="A0A926KQ52"/>
<organism evidence="5 6">
    <name type="scientific">Paenibacillus sedimenti</name>
    <dbReference type="NCBI Taxonomy" id="2770274"/>
    <lineage>
        <taxon>Bacteria</taxon>
        <taxon>Bacillati</taxon>
        <taxon>Bacillota</taxon>
        <taxon>Bacilli</taxon>
        <taxon>Bacillales</taxon>
        <taxon>Paenibacillaceae</taxon>
        <taxon>Paenibacillus</taxon>
    </lineage>
</organism>
<evidence type="ECO:0000256" key="2">
    <source>
        <dbReference type="ARBA" id="ARBA00023125"/>
    </source>
</evidence>
<sequence length="146" mass="16788">MIKGNAISLISHIRDAVNKLIISELEKHGIEGIVPSHGDILTYLYKQKNVTMKELAEHIHRTKPTVTVLVNKLVEFGYVIREKEISDNRITYIKLTKKGIELKPIFEEVSSRIREVMYGGFSEKEGEQFESVLENLLQRFNCTSLK</sequence>
<keyword evidence="1" id="KW-0805">Transcription regulation</keyword>
<evidence type="ECO:0000256" key="3">
    <source>
        <dbReference type="ARBA" id="ARBA00023163"/>
    </source>
</evidence>
<reference evidence="5" key="1">
    <citation type="submission" date="2020-09" db="EMBL/GenBank/DDBJ databases">
        <title>Draft Genome Sequence of Paenibacillus sp. WST5.</title>
        <authorList>
            <person name="Bao Z."/>
        </authorList>
    </citation>
    <scope>NUCLEOTIDE SEQUENCE</scope>
    <source>
        <strain evidence="5">WST5</strain>
    </source>
</reference>
<evidence type="ECO:0000259" key="4">
    <source>
        <dbReference type="PROSITE" id="PS50995"/>
    </source>
</evidence>
<dbReference type="Gene3D" id="1.10.10.10">
    <property type="entry name" value="Winged helix-like DNA-binding domain superfamily/Winged helix DNA-binding domain"/>
    <property type="match status" value="1"/>
</dbReference>
<keyword evidence="3" id="KW-0804">Transcription</keyword>
<dbReference type="PANTHER" id="PTHR42756">
    <property type="entry name" value="TRANSCRIPTIONAL REGULATOR, MARR"/>
    <property type="match status" value="1"/>
</dbReference>
<dbReference type="GO" id="GO:0003700">
    <property type="term" value="F:DNA-binding transcription factor activity"/>
    <property type="evidence" value="ECO:0007669"/>
    <property type="project" value="InterPro"/>
</dbReference>
<gene>
    <name evidence="5" type="ORF">ICC18_17225</name>
</gene>
<name>A0A926KQ52_9BACL</name>
<comment type="caution">
    <text evidence="5">The sequence shown here is derived from an EMBL/GenBank/DDBJ whole genome shotgun (WGS) entry which is preliminary data.</text>
</comment>
<evidence type="ECO:0000313" key="5">
    <source>
        <dbReference type="EMBL" id="MBD0381870.1"/>
    </source>
</evidence>
<evidence type="ECO:0000256" key="1">
    <source>
        <dbReference type="ARBA" id="ARBA00023015"/>
    </source>
</evidence>
<dbReference type="SUPFAM" id="SSF46785">
    <property type="entry name" value="Winged helix' DNA-binding domain"/>
    <property type="match status" value="1"/>
</dbReference>
<evidence type="ECO:0000313" key="6">
    <source>
        <dbReference type="Proteomes" id="UP000650466"/>
    </source>
</evidence>
<dbReference type="GO" id="GO:0003677">
    <property type="term" value="F:DNA binding"/>
    <property type="evidence" value="ECO:0007669"/>
    <property type="project" value="UniProtKB-KW"/>
</dbReference>
<dbReference type="InterPro" id="IPR036390">
    <property type="entry name" value="WH_DNA-bd_sf"/>
</dbReference>
<protein>
    <submittedName>
        <fullName evidence="5">MarR family transcriptional regulator</fullName>
    </submittedName>
</protein>
<dbReference type="PANTHER" id="PTHR42756:SF1">
    <property type="entry name" value="TRANSCRIPTIONAL REPRESSOR OF EMRAB OPERON"/>
    <property type="match status" value="1"/>
</dbReference>
<keyword evidence="6" id="KW-1185">Reference proteome</keyword>
<dbReference type="Proteomes" id="UP000650466">
    <property type="component" value="Unassembled WGS sequence"/>
</dbReference>
<accession>A0A926KQ52</accession>
<proteinExistence type="predicted"/>
<dbReference type="InterPro" id="IPR036388">
    <property type="entry name" value="WH-like_DNA-bd_sf"/>
</dbReference>